<protein>
    <submittedName>
        <fullName evidence="1">Uncharacterized protein</fullName>
    </submittedName>
</protein>
<dbReference type="RefSeq" id="WP_266477750.1">
    <property type="nucleotide sequence ID" value="NZ_CP109208.1"/>
</dbReference>
<gene>
    <name evidence="1" type="ORF">OIE82_35620</name>
</gene>
<organism evidence="1">
    <name type="scientific">Streptomyces althioticus</name>
    <dbReference type="NCBI Taxonomy" id="83380"/>
    <lineage>
        <taxon>Bacteria</taxon>
        <taxon>Bacillati</taxon>
        <taxon>Actinomycetota</taxon>
        <taxon>Actinomycetes</taxon>
        <taxon>Kitasatosporales</taxon>
        <taxon>Streptomycetaceae</taxon>
        <taxon>Streptomyces</taxon>
        <taxon>Streptomyces althioticus group</taxon>
    </lineage>
</organism>
<evidence type="ECO:0000313" key="1">
    <source>
        <dbReference type="EMBL" id="WUU58510.1"/>
    </source>
</evidence>
<dbReference type="EMBL" id="CP109208">
    <property type="protein sequence ID" value="WUU58510.1"/>
    <property type="molecule type" value="Genomic_DNA"/>
</dbReference>
<sequence length="498" mass="55847">MGDYLPVASDRVTPEGRRPGEGYARIEWLEHIHDPAFLHPHPTDPYAITADTIVAVCCQGLPGPVLLRAGDHWVLTEVDPERLAWDAAHPTWPTHKPVFVGGQVPQEVHWNRGDLAGPVGVTPEKASAPPTRRAASFTKPASRLRIGDYLQIHAVRFPEHDMGTDEGYHRVEWVGHLTGERIAGLLADPAWANGIVTLVTVHGLGGMLVLPEKDVRVLVQPNLERVSWDEQEVWHDGPHFELDGVVEPDPAVQDAKDAAHRPAAPEDEAGLYPTVFSTPERRALHLEGVTGVRPVPASALPWPHGLFKCEYAERGKRIARTYPGGRRADQTAHAELFAELTEEEFAACPYHQGNWQAIAEAVLAYAEVDEDEEPERAARLYAMEHLSPQDRKWARRMLSDRIWWEEGSTSITNGQHRLCAMRAAAVTNVPVYGRYLPGKQPAGAMEAREHARKTVEEYWVDRLVELWGPGPWPRRIGPLLARYRILRWPLPRPDRRPE</sequence>
<name>A0ABZ1YG04_9ACTN</name>
<accession>A0ABZ1YG04</accession>
<geneLocation type="plasmid" evidence="1">
    <name>unnamed1</name>
</geneLocation>
<reference evidence="1" key="1">
    <citation type="submission" date="2022-10" db="EMBL/GenBank/DDBJ databases">
        <title>The complete genomes of actinobacterial strains from the NBC collection.</title>
        <authorList>
            <person name="Joergensen T.S."/>
            <person name="Alvarez Arevalo M."/>
            <person name="Sterndorff E.B."/>
            <person name="Faurdal D."/>
            <person name="Vuksanovic O."/>
            <person name="Mourched A.-S."/>
            <person name="Charusanti P."/>
            <person name="Shaw S."/>
            <person name="Blin K."/>
            <person name="Weber T."/>
        </authorList>
    </citation>
    <scope>NUCLEOTIDE SEQUENCE [LARGE SCALE GENOMIC DNA]</scope>
    <source>
        <strain evidence="1">NBC 01686</strain>
        <plasmid evidence="1">unnamed1</plasmid>
    </source>
</reference>
<proteinExistence type="predicted"/>
<keyword evidence="1" id="KW-0614">Plasmid</keyword>